<feature type="transmembrane region" description="Helical" evidence="1">
    <location>
        <begin position="340"/>
        <end position="362"/>
    </location>
</feature>
<dbReference type="SUPFAM" id="SSF82866">
    <property type="entry name" value="Multidrug efflux transporter AcrB transmembrane domain"/>
    <property type="match status" value="2"/>
</dbReference>
<feature type="transmembrane region" description="Helical" evidence="1">
    <location>
        <begin position="436"/>
        <end position="461"/>
    </location>
</feature>
<dbReference type="SUPFAM" id="SSF82693">
    <property type="entry name" value="Multidrug efflux transporter AcrB pore domain, PN1, PN2, PC1 and PC2 subdomains"/>
    <property type="match status" value="3"/>
</dbReference>
<evidence type="ECO:0000256" key="1">
    <source>
        <dbReference type="SAM" id="Phobius"/>
    </source>
</evidence>
<sequence length="1084" mass="116914">MTDPQRPSERFKGLWISDMSIRQPVFITMMMLALITFGILAFRTTPVNLLPDIDIPVMSIAVRYPGAGPESVADQVVRPLEDAVNTIAGLSDLTSQANDGLAVLILEFESGTDISKADQDVREKINAVMPSLPRDVRQPVFQRFDPNQDPIMSVAVASVAGQSPLELRTILDNEIVPLLQRAQGVGNIDVDGGETRQINVFMDLQKLQAYGILPVQLSGALRQANANLGLGNIVQGTTDISLRAPSLLQSPADIANIQITGTPYRIGDVATVEDGSAELISYARLDGSDAIILSIRKQSGTNTVTVADNVSATLAEVFAKRPDLTYTIARDDSEFVRSSVISSLEELVFASIAAFLVVWFFFRNFRSTIITMSGLPVILIGTFVFMPFFDLTINLITLLALSLCVGLVIDDAIVVRENIFRHMERGEDARIAASKGTWEVALSVLAMTLTIVAVFVPVTFAEGTAGIVFRSFGIVIAVAILLSLVEAFTLAPMLSANVFPNANVKKHEPTAHHHAAIPGVKVDQIAGEHVERDASLIQEAQEDPGRMGLAYGKLLAWTLASTRNRLTVVAISIGVMVLSIFVAGTLKFSFFPVQDPHEFLMGFEAAPGTTLAETNRLAARAEEILLADPAVETVIATVGFSGNPERTQFFVKLVGRTPTLGVQERLREQLLFLPRLSFALPSFQPTSTGVAGRELLVSIQSTRPIRELEPIVNAVKAEMGTMAGIVDIDTNFQTGRPELRFIANPSRIGELGVTNDDIANSVRALISGDEATALRQNGIDTDIVVRLRPEDRDSVESLNAISIPTRSGNVPLSALGTIEVGDSPVTIRRYNRLNEILVGANLQERNLGEAQQELDQRLAALGIPNDVVIAYTGIQEQTTEGFDSLFLAMALSVLFVYMVLASQFGSFSQPLVIMMAMPFSFIGAFLALRMLNADLDITGMIGLILLLGLVVKNSILLVDFTNRLRDLGLNKHDSLRLAGAIRLRPILMTALSLIAGALPTAMGIHVFGSGQGSEFRSGLAWVIIGGMTTSTLLTLLVVPTVYSLLDSFTTRSSNWAKRLFRANAAPASAPAPAPVPSSSEHTAD</sequence>
<dbReference type="Gene3D" id="3.30.2090.10">
    <property type="entry name" value="Multidrug efflux transporter AcrB TolC docking domain, DN and DC subdomains"/>
    <property type="match status" value="2"/>
</dbReference>
<dbReference type="EMBL" id="RSAS01000346">
    <property type="protein sequence ID" value="RRR73280.1"/>
    <property type="molecule type" value="Genomic_DNA"/>
</dbReference>
<feature type="transmembrane region" description="Helical" evidence="1">
    <location>
        <begin position="21"/>
        <end position="42"/>
    </location>
</feature>
<evidence type="ECO:0000313" key="3">
    <source>
        <dbReference type="Proteomes" id="UP000280307"/>
    </source>
</evidence>
<feature type="transmembrane region" description="Helical" evidence="1">
    <location>
        <begin position="1019"/>
        <end position="1045"/>
    </location>
</feature>
<name>A0A426U1J6_9CHLR</name>
<dbReference type="PANTHER" id="PTHR32063">
    <property type="match status" value="1"/>
</dbReference>
<accession>A0A426U1J6</accession>
<dbReference type="Gene3D" id="3.30.70.1440">
    <property type="entry name" value="Multidrug efflux transporter AcrB pore domain"/>
    <property type="match status" value="1"/>
</dbReference>
<dbReference type="PRINTS" id="PR00702">
    <property type="entry name" value="ACRIFLAVINRP"/>
</dbReference>
<keyword evidence="1" id="KW-0472">Membrane</keyword>
<dbReference type="Gene3D" id="3.30.70.1430">
    <property type="entry name" value="Multidrug efflux transporter AcrB pore domain"/>
    <property type="match status" value="2"/>
</dbReference>
<dbReference type="GO" id="GO:0005886">
    <property type="term" value="C:plasma membrane"/>
    <property type="evidence" value="ECO:0007669"/>
    <property type="project" value="TreeGrafter"/>
</dbReference>
<organism evidence="2 3">
    <name type="scientific">Candidatus Viridilinea halotolerans</name>
    <dbReference type="NCBI Taxonomy" id="2491704"/>
    <lineage>
        <taxon>Bacteria</taxon>
        <taxon>Bacillati</taxon>
        <taxon>Chloroflexota</taxon>
        <taxon>Chloroflexia</taxon>
        <taxon>Chloroflexales</taxon>
        <taxon>Chloroflexineae</taxon>
        <taxon>Oscillochloridaceae</taxon>
        <taxon>Candidatus Viridilinea</taxon>
    </lineage>
</organism>
<dbReference type="InterPro" id="IPR001036">
    <property type="entry name" value="Acrflvin-R"/>
</dbReference>
<keyword evidence="1" id="KW-0812">Transmembrane</keyword>
<feature type="transmembrane region" description="Helical" evidence="1">
    <location>
        <begin position="911"/>
        <end position="931"/>
    </location>
</feature>
<feature type="transmembrane region" description="Helical" evidence="1">
    <location>
        <begin position="937"/>
        <end position="958"/>
    </location>
</feature>
<feature type="transmembrane region" description="Helical" evidence="1">
    <location>
        <begin position="566"/>
        <end position="586"/>
    </location>
</feature>
<feature type="transmembrane region" description="Helical" evidence="1">
    <location>
        <begin position="395"/>
        <end position="415"/>
    </location>
</feature>
<dbReference type="InterPro" id="IPR027463">
    <property type="entry name" value="AcrB_DN_DC_subdom"/>
</dbReference>
<dbReference type="Proteomes" id="UP000280307">
    <property type="component" value="Unassembled WGS sequence"/>
</dbReference>
<gene>
    <name evidence="2" type="ORF">EI684_09065</name>
</gene>
<dbReference type="Gene3D" id="1.20.1640.10">
    <property type="entry name" value="Multidrug efflux transporter AcrB transmembrane domain"/>
    <property type="match status" value="2"/>
</dbReference>
<feature type="transmembrane region" description="Helical" evidence="1">
    <location>
        <begin position="467"/>
        <end position="485"/>
    </location>
</feature>
<feature type="transmembrane region" description="Helical" evidence="1">
    <location>
        <begin position="369"/>
        <end position="389"/>
    </location>
</feature>
<dbReference type="Gene3D" id="3.30.70.1320">
    <property type="entry name" value="Multidrug efflux transporter AcrB pore domain like"/>
    <property type="match status" value="1"/>
</dbReference>
<protein>
    <submittedName>
        <fullName evidence="2">Efflux RND transporter permease subunit</fullName>
    </submittedName>
</protein>
<feature type="transmembrane region" description="Helical" evidence="1">
    <location>
        <begin position="885"/>
        <end position="904"/>
    </location>
</feature>
<dbReference type="SUPFAM" id="SSF82714">
    <property type="entry name" value="Multidrug efflux transporter AcrB TolC docking domain, DN and DC subdomains"/>
    <property type="match status" value="2"/>
</dbReference>
<evidence type="ECO:0000313" key="2">
    <source>
        <dbReference type="EMBL" id="RRR73280.1"/>
    </source>
</evidence>
<comment type="caution">
    <text evidence="2">The sequence shown here is derived from an EMBL/GenBank/DDBJ whole genome shotgun (WGS) entry which is preliminary data.</text>
</comment>
<feature type="transmembrane region" description="Helical" evidence="1">
    <location>
        <begin position="986"/>
        <end position="1007"/>
    </location>
</feature>
<reference evidence="2 3" key="1">
    <citation type="submission" date="2018-12" db="EMBL/GenBank/DDBJ databases">
        <title>Genome Sequence of Candidatus Viridilinea halotolerans isolated from saline sulfide-rich spring.</title>
        <authorList>
            <person name="Grouzdev D.S."/>
            <person name="Burganskaya E.I."/>
            <person name="Krutkina M.S."/>
            <person name="Sukhacheva M.V."/>
            <person name="Gorlenko V.M."/>
        </authorList>
    </citation>
    <scope>NUCLEOTIDE SEQUENCE [LARGE SCALE GENOMIC DNA]</scope>
    <source>
        <strain evidence="2">Chok-6</strain>
    </source>
</reference>
<dbReference type="Pfam" id="PF00873">
    <property type="entry name" value="ACR_tran"/>
    <property type="match status" value="1"/>
</dbReference>
<keyword evidence="1" id="KW-1133">Transmembrane helix</keyword>
<dbReference type="GO" id="GO:0042910">
    <property type="term" value="F:xenobiotic transmembrane transporter activity"/>
    <property type="evidence" value="ECO:0007669"/>
    <property type="project" value="TreeGrafter"/>
</dbReference>
<dbReference type="PANTHER" id="PTHR32063:SF0">
    <property type="entry name" value="SWARMING MOTILITY PROTEIN SWRC"/>
    <property type="match status" value="1"/>
</dbReference>
<proteinExistence type="predicted"/>
<dbReference type="AlphaFoldDB" id="A0A426U1J6"/>